<feature type="chain" id="PRO_5009115500" evidence="1">
    <location>
        <begin position="21"/>
        <end position="101"/>
    </location>
</feature>
<dbReference type="Pfam" id="PF16984">
    <property type="entry name" value="Grp7_allergen"/>
    <property type="match status" value="1"/>
</dbReference>
<sequence length="101" mass="11105">MMWKKYTAVVLAVLVLAAEANTVNKVSPVALEAAPKIDGWGESANVNEYVDNTLHMLIPFMQNNGLDPMALPDVVEGFEVVSNKYTHLFTISTIRNRIVGT</sequence>
<dbReference type="InterPro" id="IPR020234">
    <property type="entry name" value="Mite_allergen_group-7"/>
</dbReference>
<dbReference type="EMBL" id="GDQN01002108">
    <property type="protein sequence ID" value="JAT88946.1"/>
    <property type="molecule type" value="Transcribed_RNA"/>
</dbReference>
<evidence type="ECO:0000313" key="2">
    <source>
        <dbReference type="EMBL" id="JAT88946.1"/>
    </source>
</evidence>
<protein>
    <submittedName>
        <fullName evidence="2">Uncharacterized protein</fullName>
    </submittedName>
</protein>
<feature type="signal peptide" evidence="1">
    <location>
        <begin position="1"/>
        <end position="20"/>
    </location>
</feature>
<dbReference type="Gene3D" id="3.15.10.50">
    <property type="match status" value="1"/>
</dbReference>
<reference evidence="2" key="1">
    <citation type="submission" date="2015-09" db="EMBL/GenBank/DDBJ databases">
        <title>De novo assembly of Pectinophora gossypiella (Pink Bollworm) gut transcriptome.</title>
        <authorList>
            <person name="Tassone E.E."/>
        </authorList>
    </citation>
    <scope>NUCLEOTIDE SEQUENCE</scope>
</reference>
<evidence type="ECO:0000256" key="1">
    <source>
        <dbReference type="SAM" id="SignalP"/>
    </source>
</evidence>
<accession>A0A1E1WQ27</accession>
<dbReference type="OrthoDB" id="6419576at2759"/>
<dbReference type="AlphaFoldDB" id="A0A1E1WQ27"/>
<proteinExistence type="predicted"/>
<dbReference type="InterPro" id="IPR038602">
    <property type="entry name" value="Mite_allergen_7_sf"/>
</dbReference>
<gene>
    <name evidence="2" type="ORF">g.16115</name>
</gene>
<name>A0A1E1WQ27_PECGO</name>
<organism evidence="2">
    <name type="scientific">Pectinophora gossypiella</name>
    <name type="common">Cotton pink bollworm</name>
    <name type="synonym">Depressaria gossypiella</name>
    <dbReference type="NCBI Taxonomy" id="13191"/>
    <lineage>
        <taxon>Eukaryota</taxon>
        <taxon>Metazoa</taxon>
        <taxon>Ecdysozoa</taxon>
        <taxon>Arthropoda</taxon>
        <taxon>Hexapoda</taxon>
        <taxon>Insecta</taxon>
        <taxon>Pterygota</taxon>
        <taxon>Neoptera</taxon>
        <taxon>Endopterygota</taxon>
        <taxon>Lepidoptera</taxon>
        <taxon>Glossata</taxon>
        <taxon>Ditrysia</taxon>
        <taxon>Gelechioidea</taxon>
        <taxon>Gelechiidae</taxon>
        <taxon>Apatetrinae</taxon>
        <taxon>Pectinophora</taxon>
    </lineage>
</organism>
<keyword evidence="1" id="KW-0732">Signal</keyword>